<evidence type="ECO:0000259" key="1">
    <source>
        <dbReference type="Pfam" id="PF10130"/>
    </source>
</evidence>
<evidence type="ECO:0000313" key="2">
    <source>
        <dbReference type="EMBL" id="MBB4153671.1"/>
    </source>
</evidence>
<accession>A0A840FAM0</accession>
<dbReference type="InterPro" id="IPR029060">
    <property type="entry name" value="PIN-like_dom_sf"/>
</dbReference>
<dbReference type="SUPFAM" id="SSF88723">
    <property type="entry name" value="PIN domain-like"/>
    <property type="match status" value="1"/>
</dbReference>
<organism evidence="2 3">
    <name type="scientific">Sphingomonas jinjuensis</name>
    <dbReference type="NCBI Taxonomy" id="535907"/>
    <lineage>
        <taxon>Bacteria</taxon>
        <taxon>Pseudomonadati</taxon>
        <taxon>Pseudomonadota</taxon>
        <taxon>Alphaproteobacteria</taxon>
        <taxon>Sphingomonadales</taxon>
        <taxon>Sphingomonadaceae</taxon>
        <taxon>Sphingomonas</taxon>
    </lineage>
</organism>
<sequence>MRHVVALRERGVPLATTDRNAFELHRNLVGQLGLDEDEAMEEVDRVLAPFMLIGADEYDYLRDAARARLRQGGKSDWPALAAALAFGGQIWTEDVDFFGVGVAVWTTDNLPYLKHASDD</sequence>
<feature type="domain" description="PIN" evidence="1">
    <location>
        <begin position="25"/>
        <end position="110"/>
    </location>
</feature>
<dbReference type="Pfam" id="PF10130">
    <property type="entry name" value="PIN_2"/>
    <property type="match status" value="1"/>
</dbReference>
<dbReference type="AlphaFoldDB" id="A0A840FAM0"/>
<dbReference type="InterPro" id="IPR002716">
    <property type="entry name" value="PIN_dom"/>
</dbReference>
<keyword evidence="3" id="KW-1185">Reference proteome</keyword>
<dbReference type="EMBL" id="JACIEV010000004">
    <property type="protein sequence ID" value="MBB4153671.1"/>
    <property type="molecule type" value="Genomic_DNA"/>
</dbReference>
<reference evidence="2 3" key="1">
    <citation type="submission" date="2020-08" db="EMBL/GenBank/DDBJ databases">
        <title>Genomic Encyclopedia of Type Strains, Phase IV (KMG-IV): sequencing the most valuable type-strain genomes for metagenomic binning, comparative biology and taxonomic classification.</title>
        <authorList>
            <person name="Goeker M."/>
        </authorList>
    </citation>
    <scope>NUCLEOTIDE SEQUENCE [LARGE SCALE GENOMIC DNA]</scope>
    <source>
        <strain evidence="2 3">YC6723</strain>
    </source>
</reference>
<evidence type="ECO:0000313" key="3">
    <source>
        <dbReference type="Proteomes" id="UP000529795"/>
    </source>
</evidence>
<gene>
    <name evidence="2" type="ORF">GGQ80_001577</name>
</gene>
<name>A0A840FAM0_9SPHN</name>
<comment type="caution">
    <text evidence="2">The sequence shown here is derived from an EMBL/GenBank/DDBJ whole genome shotgun (WGS) entry which is preliminary data.</text>
</comment>
<proteinExistence type="predicted"/>
<protein>
    <submittedName>
        <fullName evidence="2">Putative nucleic acid-binding protein</fullName>
    </submittedName>
</protein>
<dbReference type="Proteomes" id="UP000529795">
    <property type="component" value="Unassembled WGS sequence"/>
</dbReference>